<accession>A0A484KMB9</accession>
<protein>
    <submittedName>
        <fullName evidence="2">Uncharacterized protein</fullName>
    </submittedName>
</protein>
<dbReference type="AlphaFoldDB" id="A0A484KMB9"/>
<evidence type="ECO:0000313" key="3">
    <source>
        <dbReference type="Proteomes" id="UP000595140"/>
    </source>
</evidence>
<keyword evidence="1" id="KW-1133">Transmembrane helix</keyword>
<reference evidence="2 3" key="1">
    <citation type="submission" date="2018-04" db="EMBL/GenBank/DDBJ databases">
        <authorList>
            <person name="Vogel A."/>
        </authorList>
    </citation>
    <scope>NUCLEOTIDE SEQUENCE [LARGE SCALE GENOMIC DNA]</scope>
</reference>
<gene>
    <name evidence="2" type="ORF">CCAM_LOCUS8649</name>
</gene>
<dbReference type="Proteomes" id="UP000595140">
    <property type="component" value="Unassembled WGS sequence"/>
</dbReference>
<proteinExistence type="predicted"/>
<sequence length="71" mass="8341">MVMVMLLCQNQQCERLRGVRMLFPLPQRQRVKLKPLGRVKPWLKTNLCVIGTLTFKIWSFYVVVNNLLPPS</sequence>
<name>A0A484KMB9_9ASTE</name>
<evidence type="ECO:0000256" key="1">
    <source>
        <dbReference type="SAM" id="Phobius"/>
    </source>
</evidence>
<evidence type="ECO:0000313" key="2">
    <source>
        <dbReference type="EMBL" id="VFQ66873.1"/>
    </source>
</evidence>
<keyword evidence="1" id="KW-0812">Transmembrane</keyword>
<keyword evidence="3" id="KW-1185">Reference proteome</keyword>
<feature type="transmembrane region" description="Helical" evidence="1">
    <location>
        <begin position="42"/>
        <end position="64"/>
    </location>
</feature>
<organism evidence="2 3">
    <name type="scientific">Cuscuta campestris</name>
    <dbReference type="NCBI Taxonomy" id="132261"/>
    <lineage>
        <taxon>Eukaryota</taxon>
        <taxon>Viridiplantae</taxon>
        <taxon>Streptophyta</taxon>
        <taxon>Embryophyta</taxon>
        <taxon>Tracheophyta</taxon>
        <taxon>Spermatophyta</taxon>
        <taxon>Magnoliopsida</taxon>
        <taxon>eudicotyledons</taxon>
        <taxon>Gunneridae</taxon>
        <taxon>Pentapetalae</taxon>
        <taxon>asterids</taxon>
        <taxon>lamiids</taxon>
        <taxon>Solanales</taxon>
        <taxon>Convolvulaceae</taxon>
        <taxon>Cuscuteae</taxon>
        <taxon>Cuscuta</taxon>
        <taxon>Cuscuta subgen. Grammica</taxon>
        <taxon>Cuscuta sect. Cleistogrammica</taxon>
    </lineage>
</organism>
<keyword evidence="1" id="KW-0472">Membrane</keyword>
<dbReference type="EMBL" id="OOIL02000560">
    <property type="protein sequence ID" value="VFQ66873.1"/>
    <property type="molecule type" value="Genomic_DNA"/>
</dbReference>